<evidence type="ECO:0000256" key="5">
    <source>
        <dbReference type="ARBA" id="ARBA00023014"/>
    </source>
</evidence>
<evidence type="ECO:0000256" key="1">
    <source>
        <dbReference type="ARBA" id="ARBA00022714"/>
    </source>
</evidence>
<dbReference type="PANTHER" id="PTHR44379">
    <property type="entry name" value="OXIDOREDUCTASE WITH IRON-SULFUR SUBUNIT"/>
    <property type="match status" value="1"/>
</dbReference>
<dbReference type="Gene3D" id="3.10.20.30">
    <property type="match status" value="1"/>
</dbReference>
<keyword evidence="1" id="KW-0001">2Fe-2S</keyword>
<dbReference type="InterPro" id="IPR051452">
    <property type="entry name" value="Diverse_Oxidoreductases"/>
</dbReference>
<dbReference type="PROSITE" id="PS51085">
    <property type="entry name" value="2FE2S_FER_2"/>
    <property type="match status" value="1"/>
</dbReference>
<organism evidence="8 9">
    <name type="scientific">Saccharothrix carnea</name>
    <dbReference type="NCBI Taxonomy" id="1280637"/>
    <lineage>
        <taxon>Bacteria</taxon>
        <taxon>Bacillati</taxon>
        <taxon>Actinomycetota</taxon>
        <taxon>Actinomycetes</taxon>
        <taxon>Pseudonocardiales</taxon>
        <taxon>Pseudonocardiaceae</taxon>
        <taxon>Saccharothrix</taxon>
    </lineage>
</organism>
<dbReference type="FunFam" id="1.10.150.120:FF:000003">
    <property type="entry name" value="Carbon monoxide dehydrogenase, small subunit"/>
    <property type="match status" value="1"/>
</dbReference>
<evidence type="ECO:0000256" key="3">
    <source>
        <dbReference type="ARBA" id="ARBA00023002"/>
    </source>
</evidence>
<name>A0A2P8IBJ9_SACCR</name>
<dbReference type="PROSITE" id="PS00197">
    <property type="entry name" value="2FE2S_FER_1"/>
    <property type="match status" value="1"/>
</dbReference>
<dbReference type="AlphaFoldDB" id="A0A2P8IBJ9"/>
<dbReference type="OrthoDB" id="159930at2"/>
<evidence type="ECO:0000256" key="6">
    <source>
        <dbReference type="ARBA" id="ARBA00060707"/>
    </source>
</evidence>
<dbReference type="SUPFAM" id="SSF47741">
    <property type="entry name" value="CO dehydrogenase ISP C-domain like"/>
    <property type="match status" value="1"/>
</dbReference>
<gene>
    <name evidence="8" type="ORF">B0I31_104127</name>
</gene>
<dbReference type="Pfam" id="PF01799">
    <property type="entry name" value="Fer2_2"/>
    <property type="match status" value="1"/>
</dbReference>
<dbReference type="Pfam" id="PF00111">
    <property type="entry name" value="Fer2"/>
    <property type="match status" value="1"/>
</dbReference>
<proteinExistence type="predicted"/>
<keyword evidence="5" id="KW-0411">Iron-sulfur</keyword>
<comment type="pathway">
    <text evidence="6">Alkaloid degradation; nicotine degradation.</text>
</comment>
<dbReference type="GO" id="GO:0051537">
    <property type="term" value="F:2 iron, 2 sulfur cluster binding"/>
    <property type="evidence" value="ECO:0007669"/>
    <property type="project" value="UniProtKB-KW"/>
</dbReference>
<dbReference type="Proteomes" id="UP000241118">
    <property type="component" value="Unassembled WGS sequence"/>
</dbReference>
<comment type="caution">
    <text evidence="8">The sequence shown here is derived from an EMBL/GenBank/DDBJ whole genome shotgun (WGS) entry which is preliminary data.</text>
</comment>
<dbReference type="InterPro" id="IPR036010">
    <property type="entry name" value="2Fe-2S_ferredoxin-like_sf"/>
</dbReference>
<dbReference type="CDD" id="cd00207">
    <property type="entry name" value="fer2"/>
    <property type="match status" value="1"/>
</dbReference>
<evidence type="ECO:0000256" key="4">
    <source>
        <dbReference type="ARBA" id="ARBA00023004"/>
    </source>
</evidence>
<dbReference type="InterPro" id="IPR036884">
    <property type="entry name" value="2Fe-2S-bd_dom_sf"/>
</dbReference>
<dbReference type="FunFam" id="3.10.20.30:FF:000020">
    <property type="entry name" value="Xanthine dehydrogenase iron-sulfur subunit"/>
    <property type="match status" value="1"/>
</dbReference>
<keyword evidence="2" id="KW-0479">Metal-binding</keyword>
<dbReference type="GO" id="GO:0046872">
    <property type="term" value="F:metal ion binding"/>
    <property type="evidence" value="ECO:0007669"/>
    <property type="project" value="UniProtKB-KW"/>
</dbReference>
<evidence type="ECO:0000259" key="7">
    <source>
        <dbReference type="PROSITE" id="PS51085"/>
    </source>
</evidence>
<dbReference type="InterPro" id="IPR002888">
    <property type="entry name" value="2Fe-2S-bd"/>
</dbReference>
<dbReference type="InterPro" id="IPR001041">
    <property type="entry name" value="2Fe-2S_ferredoxin-type"/>
</dbReference>
<dbReference type="InterPro" id="IPR012675">
    <property type="entry name" value="Beta-grasp_dom_sf"/>
</dbReference>
<dbReference type="PANTHER" id="PTHR44379:SF5">
    <property type="entry name" value="OXIDOREDUCTASE WITH IRON-SULFUR SUBUNIT"/>
    <property type="match status" value="1"/>
</dbReference>
<feature type="domain" description="2Fe-2S ferredoxin-type" evidence="7">
    <location>
        <begin position="1"/>
        <end position="77"/>
    </location>
</feature>
<evidence type="ECO:0000313" key="8">
    <source>
        <dbReference type="EMBL" id="PSL55836.1"/>
    </source>
</evidence>
<sequence length="165" mass="17246">MKITVTVNGQTSTADCEPRRTLADFLRHDLGLTGVHVGCEHGACGSCTVLLDGATARSCCVLAVQADGSEITTVEGLATTSLSPLQESFRRHHALQCGFCTPGMLAVATELLRDNPSPTEAEIRTAISGNLCRCTGYHNIVTAIAAARDQGDSPNADTPPQPPEA</sequence>
<dbReference type="GO" id="GO:0016491">
    <property type="term" value="F:oxidoreductase activity"/>
    <property type="evidence" value="ECO:0007669"/>
    <property type="project" value="UniProtKB-KW"/>
</dbReference>
<keyword evidence="3" id="KW-0560">Oxidoreductase</keyword>
<dbReference type="EMBL" id="PYAX01000004">
    <property type="protein sequence ID" value="PSL55836.1"/>
    <property type="molecule type" value="Genomic_DNA"/>
</dbReference>
<dbReference type="RefSeq" id="WP_106615566.1">
    <property type="nucleotide sequence ID" value="NZ_PYAX01000004.1"/>
</dbReference>
<reference evidence="8 9" key="1">
    <citation type="submission" date="2018-03" db="EMBL/GenBank/DDBJ databases">
        <title>Genomic Encyclopedia of Type Strains, Phase III (KMG-III): the genomes of soil and plant-associated and newly described type strains.</title>
        <authorList>
            <person name="Whitman W."/>
        </authorList>
    </citation>
    <scope>NUCLEOTIDE SEQUENCE [LARGE SCALE GENOMIC DNA]</scope>
    <source>
        <strain evidence="8 9">CGMCC 4.7097</strain>
    </source>
</reference>
<accession>A0A2P8IBJ9</accession>
<dbReference type="SUPFAM" id="SSF54292">
    <property type="entry name" value="2Fe-2S ferredoxin-like"/>
    <property type="match status" value="1"/>
</dbReference>
<evidence type="ECO:0000313" key="9">
    <source>
        <dbReference type="Proteomes" id="UP000241118"/>
    </source>
</evidence>
<dbReference type="Gene3D" id="1.10.150.120">
    <property type="entry name" value="[2Fe-2S]-binding domain"/>
    <property type="match status" value="1"/>
</dbReference>
<evidence type="ECO:0000256" key="2">
    <source>
        <dbReference type="ARBA" id="ARBA00022723"/>
    </source>
</evidence>
<keyword evidence="4" id="KW-0408">Iron</keyword>
<protein>
    <submittedName>
        <fullName evidence="8">Carbon-monoxide dehydrogenase small subunit</fullName>
    </submittedName>
</protein>
<keyword evidence="9" id="KW-1185">Reference proteome</keyword>
<dbReference type="InterPro" id="IPR006058">
    <property type="entry name" value="2Fe2S_fd_BS"/>
</dbReference>